<name>A0ABN7XQH5_GIGMA</name>
<evidence type="ECO:0000313" key="2">
    <source>
        <dbReference type="Proteomes" id="UP000789901"/>
    </source>
</evidence>
<dbReference type="EMBL" id="CAJVQB010172914">
    <property type="protein sequence ID" value="CAG8857614.1"/>
    <property type="molecule type" value="Genomic_DNA"/>
</dbReference>
<comment type="caution">
    <text evidence="1">The sequence shown here is derived from an EMBL/GenBank/DDBJ whole genome shotgun (WGS) entry which is preliminary data.</text>
</comment>
<keyword evidence="2" id="KW-1185">Reference proteome</keyword>
<evidence type="ECO:0000313" key="1">
    <source>
        <dbReference type="EMBL" id="CAG8857614.1"/>
    </source>
</evidence>
<feature type="non-terminal residue" evidence="1">
    <location>
        <position position="1"/>
    </location>
</feature>
<reference evidence="1 2" key="1">
    <citation type="submission" date="2021-06" db="EMBL/GenBank/DDBJ databases">
        <authorList>
            <person name="Kallberg Y."/>
            <person name="Tangrot J."/>
            <person name="Rosling A."/>
        </authorList>
    </citation>
    <scope>NUCLEOTIDE SEQUENCE [LARGE SCALE GENOMIC DNA]</scope>
    <source>
        <strain evidence="1 2">120-4 pot B 10/14</strain>
    </source>
</reference>
<sequence length="130" mass="14642">ADAHENYVENSLLKNPGNAFVLNVDDYHNIHVPQQADSTSTSRPAHMATIIANPCPILAILRNGALNSKIIDDKLIMKHLDERFIINLGIPYNEHRLGRTGDRHIQNTILFDFVEGNLKSVEDYTNALRI</sequence>
<dbReference type="Proteomes" id="UP000789901">
    <property type="component" value="Unassembled WGS sequence"/>
</dbReference>
<proteinExistence type="predicted"/>
<gene>
    <name evidence="1" type="ORF">GMARGA_LOCUS46433</name>
</gene>
<feature type="non-terminal residue" evidence="1">
    <location>
        <position position="130"/>
    </location>
</feature>
<accession>A0ABN7XQH5</accession>
<organism evidence="1 2">
    <name type="scientific">Gigaspora margarita</name>
    <dbReference type="NCBI Taxonomy" id="4874"/>
    <lineage>
        <taxon>Eukaryota</taxon>
        <taxon>Fungi</taxon>
        <taxon>Fungi incertae sedis</taxon>
        <taxon>Mucoromycota</taxon>
        <taxon>Glomeromycotina</taxon>
        <taxon>Glomeromycetes</taxon>
        <taxon>Diversisporales</taxon>
        <taxon>Gigasporaceae</taxon>
        <taxon>Gigaspora</taxon>
    </lineage>
</organism>
<protein>
    <submittedName>
        <fullName evidence="1">21625_t:CDS:1</fullName>
    </submittedName>
</protein>